<dbReference type="InterPro" id="IPR025205">
    <property type="entry name" value="PilX/PilW_C"/>
</dbReference>
<keyword evidence="1" id="KW-0812">Transmembrane</keyword>
<dbReference type="Pfam" id="PF14341">
    <property type="entry name" value="PilX_N"/>
    <property type="match status" value="1"/>
</dbReference>
<dbReference type="STRING" id="754476.Q7A_2409"/>
<feature type="transmembrane region" description="Helical" evidence="1">
    <location>
        <begin position="7"/>
        <end position="28"/>
    </location>
</feature>
<dbReference type="RefSeq" id="WP_014707574.1">
    <property type="nucleotide sequence ID" value="NC_017857.3"/>
</dbReference>
<keyword evidence="5" id="KW-1185">Reference proteome</keyword>
<dbReference type="KEGG" id="mej:Q7A_2409"/>
<dbReference type="PATRIC" id="fig|754476.3.peg.2372"/>
<accession>I1XLE0</accession>
<evidence type="ECO:0000313" key="5">
    <source>
        <dbReference type="Proteomes" id="UP000009144"/>
    </source>
</evidence>
<keyword evidence="1" id="KW-1133">Transmembrane helix</keyword>
<feature type="domain" description="PilX/PilW C-terminal" evidence="2">
    <location>
        <begin position="81"/>
        <end position="172"/>
    </location>
</feature>
<reference evidence="4 5" key="2">
    <citation type="journal article" date="2013" name="Int. J. Syst. Evol. Microbiol.">
        <title>Methylophaga nitratireducenticrescens sp. nov. and Methylophaga frappieri sp. nov., isolated from the biofilm of the methanol-fed denitrification system treating the seawater at the Montreal Biodome.</title>
        <authorList>
            <person name="Villeneuve C."/>
            <person name="Martineau C."/>
            <person name="Mauffrey F."/>
            <person name="Villemur R."/>
        </authorList>
    </citation>
    <scope>NUCLEOTIDE SEQUENCE [LARGE SCALE GENOMIC DNA]</scope>
    <source>
        <strain evidence="4 5">JAM1</strain>
    </source>
</reference>
<dbReference type="HOGENOM" id="CLU_103317_3_1_6"/>
<keyword evidence="1" id="KW-0472">Membrane</keyword>
<dbReference type="Pfam" id="PF13681">
    <property type="entry name" value="PilX"/>
    <property type="match status" value="1"/>
</dbReference>
<proteinExistence type="predicted"/>
<evidence type="ECO:0000256" key="1">
    <source>
        <dbReference type="SAM" id="Phobius"/>
    </source>
</evidence>
<evidence type="ECO:0000313" key="4">
    <source>
        <dbReference type="EMBL" id="AFI85209.1"/>
    </source>
</evidence>
<name>I1XLE0_METNJ</name>
<organism evidence="4 5">
    <name type="scientific">Methylophaga nitratireducenticrescens</name>
    <dbReference type="NCBI Taxonomy" id="754476"/>
    <lineage>
        <taxon>Bacteria</taxon>
        <taxon>Pseudomonadati</taxon>
        <taxon>Pseudomonadota</taxon>
        <taxon>Gammaproteobacteria</taxon>
        <taxon>Thiotrichales</taxon>
        <taxon>Piscirickettsiaceae</taxon>
        <taxon>Methylophaga</taxon>
    </lineage>
</organism>
<dbReference type="eggNOG" id="COG4726">
    <property type="taxonomic scope" value="Bacteria"/>
</dbReference>
<sequence>METNQKGAALIVSLIILVLMTLLGLSSISTSSLEEKMTTNLRDHELAFQAAEIALRDAEKRISAFVTEPIATQDGSNENTWNTNAMDPTPTNAAPWWLERDAAWWNANGIASVNVANVATPPRYIIEELVFDNDDENKGTGSPVDGVVHYRITARGTGGSDQARVLLQSTVIKRY</sequence>
<feature type="domain" description="Type 4 fimbrial biogenesis protein PilX N-terminal" evidence="3">
    <location>
        <begin position="6"/>
        <end position="56"/>
    </location>
</feature>
<gene>
    <name evidence="4" type="ordered locus">Q7A_2409</name>
</gene>
<evidence type="ECO:0000259" key="3">
    <source>
        <dbReference type="Pfam" id="PF14341"/>
    </source>
</evidence>
<dbReference type="Proteomes" id="UP000009144">
    <property type="component" value="Chromosome"/>
</dbReference>
<protein>
    <submittedName>
        <fullName evidence="4">Type IV fimbrial biogenesis protein PilX</fullName>
    </submittedName>
</protein>
<dbReference type="EMBL" id="CP003390">
    <property type="protein sequence ID" value="AFI85209.1"/>
    <property type="molecule type" value="Genomic_DNA"/>
</dbReference>
<dbReference type="AlphaFoldDB" id="I1XLE0"/>
<evidence type="ECO:0000259" key="2">
    <source>
        <dbReference type="Pfam" id="PF13681"/>
    </source>
</evidence>
<dbReference type="InterPro" id="IPR025746">
    <property type="entry name" value="PilX_N_dom"/>
</dbReference>
<reference evidence="4 5" key="1">
    <citation type="journal article" date="2012" name="J. Bacteriol.">
        <title>Complete genome sequences of Methylophaga sp. strain JAM1 and Methylophaga sp. strain JAM7.</title>
        <authorList>
            <person name="Villeneuve C."/>
            <person name="Martineau C."/>
            <person name="Mauffrey F."/>
            <person name="Villemur R."/>
        </authorList>
    </citation>
    <scope>NUCLEOTIDE SEQUENCE [LARGE SCALE GENOMIC DNA]</scope>
    <source>
        <strain evidence="4 5">JAM1</strain>
    </source>
</reference>